<comment type="caution">
    <text evidence="1">The sequence shown here is derived from an EMBL/GenBank/DDBJ whole genome shotgun (WGS) entry which is preliminary data.</text>
</comment>
<reference evidence="1 2" key="1">
    <citation type="submission" date="2024-06" db="EMBL/GenBank/DDBJ databases">
        <authorList>
            <person name="Campbell A.G."/>
        </authorList>
    </citation>
    <scope>NUCLEOTIDE SEQUENCE [LARGE SCALE GENOMIC DNA]</scope>
    <source>
        <strain evidence="1 2">EM12</strain>
    </source>
</reference>
<dbReference type="Proteomes" id="UP001480955">
    <property type="component" value="Unassembled WGS sequence"/>
</dbReference>
<dbReference type="EMBL" id="JBELQE010000046">
    <property type="protein sequence ID" value="MER2249692.1"/>
    <property type="molecule type" value="Genomic_DNA"/>
</dbReference>
<gene>
    <name evidence="1" type="ORF">ABS772_07160</name>
</gene>
<evidence type="ECO:0000313" key="2">
    <source>
        <dbReference type="Proteomes" id="UP001480955"/>
    </source>
</evidence>
<name>A0ABV1QJY8_9HYPH</name>
<evidence type="ECO:0000313" key="1">
    <source>
        <dbReference type="EMBL" id="MER2249692.1"/>
    </source>
</evidence>
<sequence>MADSSPTAGDLFNAKAIPDEQVNAAIKAYLANPETDAHPIADGYVLDLGAVVRSCSRGPRRREGKARR</sequence>
<keyword evidence="2" id="KW-1185">Reference proteome</keyword>
<proteinExistence type="predicted"/>
<organism evidence="1 2">
    <name type="scientific">Methylorubrum podarium</name>
    <dbReference type="NCBI Taxonomy" id="200476"/>
    <lineage>
        <taxon>Bacteria</taxon>
        <taxon>Pseudomonadati</taxon>
        <taxon>Pseudomonadota</taxon>
        <taxon>Alphaproteobacteria</taxon>
        <taxon>Hyphomicrobiales</taxon>
        <taxon>Methylobacteriaceae</taxon>
        <taxon>Methylorubrum</taxon>
    </lineage>
</organism>
<protein>
    <submittedName>
        <fullName evidence="1">Uncharacterized protein</fullName>
    </submittedName>
</protein>
<accession>A0ABV1QJY8</accession>
<dbReference type="RefSeq" id="WP_350393305.1">
    <property type="nucleotide sequence ID" value="NZ_JBELQE010000046.1"/>
</dbReference>